<evidence type="ECO:0000313" key="3">
    <source>
        <dbReference type="Proteomes" id="UP000753908"/>
    </source>
</evidence>
<reference evidence="2" key="1">
    <citation type="submission" date="2021-05" db="EMBL/GenBank/DDBJ databases">
        <authorList>
            <person name="Pietrasiak N."/>
            <person name="Ward R."/>
            <person name="Stajich J.E."/>
            <person name="Kurbessoian T."/>
        </authorList>
    </citation>
    <scope>NUCLEOTIDE SEQUENCE</scope>
    <source>
        <strain evidence="2">CPER-KK1</strain>
    </source>
</reference>
<dbReference type="InterPro" id="IPR003607">
    <property type="entry name" value="HD/PDEase_dom"/>
</dbReference>
<dbReference type="PANTHER" id="PTHR46246:SF1">
    <property type="entry name" value="GUANOSINE-3',5'-BIS(DIPHOSPHATE) 3'-PYROPHOSPHOHYDROLASE MESH1"/>
    <property type="match status" value="1"/>
</dbReference>
<name>A0A951PQV6_9CYAN</name>
<reference evidence="2" key="2">
    <citation type="journal article" date="2022" name="Microbiol. Resour. Announc.">
        <title>Metagenome Sequencing to Explore Phylogenomics of Terrestrial Cyanobacteria.</title>
        <authorList>
            <person name="Ward R.D."/>
            <person name="Stajich J.E."/>
            <person name="Johansen J.R."/>
            <person name="Huntemann M."/>
            <person name="Clum A."/>
            <person name="Foster B."/>
            <person name="Foster B."/>
            <person name="Roux S."/>
            <person name="Palaniappan K."/>
            <person name="Varghese N."/>
            <person name="Mukherjee S."/>
            <person name="Reddy T.B.K."/>
            <person name="Daum C."/>
            <person name="Copeland A."/>
            <person name="Chen I.A."/>
            <person name="Ivanova N.N."/>
            <person name="Kyrpides N.C."/>
            <person name="Shapiro N."/>
            <person name="Eloe-Fadrosh E.A."/>
            <person name="Pietrasiak N."/>
        </authorList>
    </citation>
    <scope>NUCLEOTIDE SEQUENCE</scope>
    <source>
        <strain evidence="2">CPER-KK1</strain>
    </source>
</reference>
<dbReference type="GO" id="GO:0008893">
    <property type="term" value="F:guanosine-3',5'-bis(diphosphate) 3'-diphosphatase activity"/>
    <property type="evidence" value="ECO:0007669"/>
    <property type="project" value="TreeGrafter"/>
</dbReference>
<protein>
    <submittedName>
        <fullName evidence="2">HD domain-containing protein</fullName>
    </submittedName>
</protein>
<feature type="domain" description="HD/PDEase" evidence="1">
    <location>
        <begin position="26"/>
        <end position="137"/>
    </location>
</feature>
<comment type="caution">
    <text evidence="2">The sequence shown here is derived from an EMBL/GenBank/DDBJ whole genome shotgun (WGS) entry which is preliminary data.</text>
</comment>
<organism evidence="2 3">
    <name type="scientific">Symplocastrum torsivum CPER-KK1</name>
    <dbReference type="NCBI Taxonomy" id="450513"/>
    <lineage>
        <taxon>Bacteria</taxon>
        <taxon>Bacillati</taxon>
        <taxon>Cyanobacteriota</taxon>
        <taxon>Cyanophyceae</taxon>
        <taxon>Oscillatoriophycideae</taxon>
        <taxon>Oscillatoriales</taxon>
        <taxon>Microcoleaceae</taxon>
        <taxon>Symplocastrum</taxon>
    </lineage>
</organism>
<dbReference type="Gene3D" id="1.10.3210.10">
    <property type="entry name" value="Hypothetical protein af1432"/>
    <property type="match status" value="1"/>
</dbReference>
<accession>A0A951PQV6</accession>
<dbReference type="Proteomes" id="UP000753908">
    <property type="component" value="Unassembled WGS sequence"/>
</dbReference>
<gene>
    <name evidence="2" type="ORF">KME25_27625</name>
</gene>
<dbReference type="AlphaFoldDB" id="A0A951PQV6"/>
<dbReference type="PANTHER" id="PTHR46246">
    <property type="entry name" value="GUANOSINE-3',5'-BIS(DIPHOSPHATE) 3'-PYROPHOSPHOHYDROLASE MESH1"/>
    <property type="match status" value="1"/>
</dbReference>
<dbReference type="SMART" id="SM00471">
    <property type="entry name" value="HDc"/>
    <property type="match status" value="1"/>
</dbReference>
<sequence>MKLSERFTDALTFATQLHVNQTRKGGGVPYISHLLGVASIALEYGANEDEAIAALLHDAIEDQGGAATREEIRRCFGDVVTEIVDGCTDSDQTPKPPWLQRKEAYIAHIPTASASVRLVSAADKLHNVWSILKDYRLLGDAVWERFQGGKQGTLWYYRSLVKAFHTAGSTPLVEEFERVVDELERLVGIRANE</sequence>
<evidence type="ECO:0000259" key="1">
    <source>
        <dbReference type="SMART" id="SM00471"/>
    </source>
</evidence>
<dbReference type="SUPFAM" id="SSF109604">
    <property type="entry name" value="HD-domain/PDEase-like"/>
    <property type="match status" value="1"/>
</dbReference>
<dbReference type="Pfam" id="PF13328">
    <property type="entry name" value="HD_4"/>
    <property type="match status" value="1"/>
</dbReference>
<evidence type="ECO:0000313" key="2">
    <source>
        <dbReference type="EMBL" id="MBW4548181.1"/>
    </source>
</evidence>
<dbReference type="EMBL" id="JAHHIF010000056">
    <property type="protein sequence ID" value="MBW4548181.1"/>
    <property type="molecule type" value="Genomic_DNA"/>
</dbReference>
<proteinExistence type="predicted"/>
<dbReference type="InterPro" id="IPR052194">
    <property type="entry name" value="MESH1"/>
</dbReference>